<protein>
    <submittedName>
        <fullName evidence="2">Uncharacterized protein</fullName>
    </submittedName>
</protein>
<feature type="region of interest" description="Disordered" evidence="1">
    <location>
        <begin position="75"/>
        <end position="101"/>
    </location>
</feature>
<dbReference type="Proteomes" id="UP000681340">
    <property type="component" value="Unassembled WGS sequence"/>
</dbReference>
<comment type="caution">
    <text evidence="2">The sequence shown here is derived from an EMBL/GenBank/DDBJ whole genome shotgun (WGS) entry which is preliminary data.</text>
</comment>
<gene>
    <name evidence="2" type="ORF">Aau02nite_48850</name>
</gene>
<dbReference type="AlphaFoldDB" id="A0A919SG13"/>
<evidence type="ECO:0000313" key="2">
    <source>
        <dbReference type="EMBL" id="GIM72015.1"/>
    </source>
</evidence>
<organism evidence="2 3">
    <name type="scientific">Actinoplanes auranticolor</name>
    <dbReference type="NCBI Taxonomy" id="47988"/>
    <lineage>
        <taxon>Bacteria</taxon>
        <taxon>Bacillati</taxon>
        <taxon>Actinomycetota</taxon>
        <taxon>Actinomycetes</taxon>
        <taxon>Micromonosporales</taxon>
        <taxon>Micromonosporaceae</taxon>
        <taxon>Actinoplanes</taxon>
    </lineage>
</organism>
<dbReference type="EMBL" id="BOQL01000038">
    <property type="protein sequence ID" value="GIM72015.1"/>
    <property type="molecule type" value="Genomic_DNA"/>
</dbReference>
<sequence>MFLPGASGAARLRAVAVLHETGLATASHLRLLHVRHDKFLSSFTGGPGGATFRALKVCRDGCPRELRRAELARADATAAVRRSGPGPRLPGHTLDEVTSGP</sequence>
<name>A0A919SG13_9ACTN</name>
<accession>A0A919SG13</accession>
<evidence type="ECO:0000313" key="3">
    <source>
        <dbReference type="Proteomes" id="UP000681340"/>
    </source>
</evidence>
<keyword evidence="3" id="KW-1185">Reference proteome</keyword>
<proteinExistence type="predicted"/>
<reference evidence="2" key="1">
    <citation type="submission" date="2021-03" db="EMBL/GenBank/DDBJ databases">
        <title>Whole genome shotgun sequence of Actinoplanes auranticolor NBRC 12245.</title>
        <authorList>
            <person name="Komaki H."/>
            <person name="Tamura T."/>
        </authorList>
    </citation>
    <scope>NUCLEOTIDE SEQUENCE</scope>
    <source>
        <strain evidence="2">NBRC 12245</strain>
    </source>
</reference>
<evidence type="ECO:0000256" key="1">
    <source>
        <dbReference type="SAM" id="MobiDB-lite"/>
    </source>
</evidence>